<name>A0ACA9K3N5_9GLOM</name>
<gene>
    <name evidence="1" type="ORF">SCALOS_LOCUS1154</name>
</gene>
<sequence>MDTMPQYYPTDMSMSKEPSSQLSPNFVQPELSQLQTYTPMTDTGYPSDQFGMQGSVPVSEPPPYDEFTGYNWVPAEMAPLFPSNFDNFGRHPLLDSNDEDFIFRSFLDNIEGNPTYIFNPTLPINMPTYPSSSSSDGISNSMNPTYDDYPQNHPQDILGRHQIDSSNSTTLSPRTSNITISSPKHSPHDIRQSSSQLMSPISDDKDKPVTSSKKRKPEDDDNKNNRRRPSNPRLSPINTKLAMTQSNSSTSSPKPLSPSMQLTPNRELSKNEDEISLSNLAESESNDNGNNTDDYVEIKSESKPTPQKSSRKPYKELLTEEEKRANHIASEQKRRNTIRAGFKELTDIIPTLKNVNNSKSTILFKAVDYIKYLERRNRNLKERAGLLEMRVEMEMRQGKRYHHHGGFGPAMGFGHQRVGPMQMGTGYGVMPNSLNGMNSMQIQGHPPPQTHVIAAPPMQNIYFVSAGADNQPMTSQQQILSAGGVVSSSDPK</sequence>
<comment type="caution">
    <text evidence="1">The sequence shown here is derived from an EMBL/GenBank/DDBJ whole genome shotgun (WGS) entry which is preliminary data.</text>
</comment>
<proteinExistence type="predicted"/>
<accession>A0ACA9K3N5</accession>
<evidence type="ECO:0000313" key="2">
    <source>
        <dbReference type="Proteomes" id="UP000789860"/>
    </source>
</evidence>
<reference evidence="1" key="1">
    <citation type="submission" date="2021-06" db="EMBL/GenBank/DDBJ databases">
        <authorList>
            <person name="Kallberg Y."/>
            <person name="Tangrot J."/>
            <person name="Rosling A."/>
        </authorList>
    </citation>
    <scope>NUCLEOTIDE SEQUENCE</scope>
    <source>
        <strain evidence="1">AU212A</strain>
    </source>
</reference>
<dbReference type="EMBL" id="CAJVPM010000722">
    <property type="protein sequence ID" value="CAG8450334.1"/>
    <property type="molecule type" value="Genomic_DNA"/>
</dbReference>
<organism evidence="1 2">
    <name type="scientific">Scutellospora calospora</name>
    <dbReference type="NCBI Taxonomy" id="85575"/>
    <lineage>
        <taxon>Eukaryota</taxon>
        <taxon>Fungi</taxon>
        <taxon>Fungi incertae sedis</taxon>
        <taxon>Mucoromycota</taxon>
        <taxon>Glomeromycotina</taxon>
        <taxon>Glomeromycetes</taxon>
        <taxon>Diversisporales</taxon>
        <taxon>Gigasporaceae</taxon>
        <taxon>Scutellospora</taxon>
    </lineage>
</organism>
<dbReference type="Proteomes" id="UP000789860">
    <property type="component" value="Unassembled WGS sequence"/>
</dbReference>
<evidence type="ECO:0000313" key="1">
    <source>
        <dbReference type="EMBL" id="CAG8450334.1"/>
    </source>
</evidence>
<protein>
    <submittedName>
        <fullName evidence="1">2613_t:CDS:1</fullName>
    </submittedName>
</protein>
<keyword evidence="2" id="KW-1185">Reference proteome</keyword>